<evidence type="ECO:0000313" key="2">
    <source>
        <dbReference type="EMBL" id="CAI9719154.1"/>
    </source>
</evidence>
<protein>
    <submittedName>
        <fullName evidence="2">Uncharacterized protein</fullName>
    </submittedName>
</protein>
<sequence length="87" mass="9493">MTPHRMAATATTTITMATGTKTAAGDCGTSDRNITTELFSGDRNNKNDDDKSKGKNSNHSHNKTENESEKNMKINDSSERFNTLSPN</sequence>
<dbReference type="EMBL" id="OX597816">
    <property type="protein sequence ID" value="CAI9719154.1"/>
    <property type="molecule type" value="Genomic_DNA"/>
</dbReference>
<evidence type="ECO:0000256" key="1">
    <source>
        <dbReference type="SAM" id="MobiDB-lite"/>
    </source>
</evidence>
<organism evidence="2 3">
    <name type="scientific">Octopus vulgaris</name>
    <name type="common">Common octopus</name>
    <dbReference type="NCBI Taxonomy" id="6645"/>
    <lineage>
        <taxon>Eukaryota</taxon>
        <taxon>Metazoa</taxon>
        <taxon>Spiralia</taxon>
        <taxon>Lophotrochozoa</taxon>
        <taxon>Mollusca</taxon>
        <taxon>Cephalopoda</taxon>
        <taxon>Coleoidea</taxon>
        <taxon>Octopodiformes</taxon>
        <taxon>Octopoda</taxon>
        <taxon>Incirrata</taxon>
        <taxon>Octopodidae</taxon>
        <taxon>Octopus</taxon>
    </lineage>
</organism>
<keyword evidence="3" id="KW-1185">Reference proteome</keyword>
<accession>A0AA36ANA6</accession>
<feature type="compositionally biased region" description="Basic and acidic residues" evidence="1">
    <location>
        <begin position="62"/>
        <end position="79"/>
    </location>
</feature>
<dbReference type="Proteomes" id="UP001162480">
    <property type="component" value="Chromosome 3"/>
</dbReference>
<evidence type="ECO:0000313" key="3">
    <source>
        <dbReference type="Proteomes" id="UP001162480"/>
    </source>
</evidence>
<dbReference type="AlphaFoldDB" id="A0AA36ANA6"/>
<feature type="region of interest" description="Disordered" evidence="1">
    <location>
        <begin position="18"/>
        <end position="87"/>
    </location>
</feature>
<name>A0AA36ANA6_OCTVU</name>
<feature type="compositionally biased region" description="Basic and acidic residues" evidence="1">
    <location>
        <begin position="43"/>
        <end position="53"/>
    </location>
</feature>
<proteinExistence type="predicted"/>
<gene>
    <name evidence="2" type="ORF">OCTVUL_1B009937</name>
</gene>
<reference evidence="2" key="1">
    <citation type="submission" date="2023-08" db="EMBL/GenBank/DDBJ databases">
        <authorList>
            <person name="Alioto T."/>
            <person name="Alioto T."/>
            <person name="Gomez Garrido J."/>
        </authorList>
    </citation>
    <scope>NUCLEOTIDE SEQUENCE</scope>
</reference>